<keyword evidence="3" id="KW-1185">Reference proteome</keyword>
<protein>
    <submittedName>
        <fullName evidence="2">Centromere-associated protein e</fullName>
    </submittedName>
</protein>
<gene>
    <name evidence="2" type="ORF">llap_18114</name>
</gene>
<dbReference type="EMBL" id="KZ512571">
    <property type="protein sequence ID" value="PKU31581.1"/>
    <property type="molecule type" value="Genomic_DNA"/>
</dbReference>
<sequence>MEVKIQKLENVINEVGKDVKEKDDKINKLQAQIRMKTDTNELTQLQDKLNATEKRLGTSLAENQRLQAKLDKGAELYKEEIEHLKTQLVKHDMERMKQSKSFDTHNELQLKEELRKWKERALKWKERSSREITRDTVPRSPRKTVPYSLKDQTPSPSKEPVSQEIAVQNISQPLPLTCPTNLFDNSSLNLQTDIQPAGVEPREQLKHWFGTSEKDKAPDCITQ</sequence>
<dbReference type="OrthoDB" id="21525at2759"/>
<accession>A0A2I0TCQ0</accession>
<feature type="compositionally biased region" description="Basic and acidic residues" evidence="1">
    <location>
        <begin position="125"/>
        <end position="137"/>
    </location>
</feature>
<dbReference type="Proteomes" id="UP000233556">
    <property type="component" value="Unassembled WGS sequence"/>
</dbReference>
<feature type="region of interest" description="Disordered" evidence="1">
    <location>
        <begin position="125"/>
        <end position="162"/>
    </location>
</feature>
<reference evidence="3" key="2">
    <citation type="submission" date="2017-12" db="EMBL/GenBank/DDBJ databases">
        <title>Genome sequence of the Bar-tailed Godwit (Limosa lapponica baueri).</title>
        <authorList>
            <person name="Lima N.C.B."/>
            <person name="Parody-Merino A.M."/>
            <person name="Battley P.F."/>
            <person name="Fidler A.E."/>
            <person name="Prosdocimi F."/>
        </authorList>
    </citation>
    <scope>NUCLEOTIDE SEQUENCE [LARGE SCALE GENOMIC DNA]</scope>
</reference>
<proteinExistence type="predicted"/>
<evidence type="ECO:0000256" key="1">
    <source>
        <dbReference type="SAM" id="MobiDB-lite"/>
    </source>
</evidence>
<evidence type="ECO:0000313" key="3">
    <source>
        <dbReference type="Proteomes" id="UP000233556"/>
    </source>
</evidence>
<evidence type="ECO:0000313" key="2">
    <source>
        <dbReference type="EMBL" id="PKU31581.1"/>
    </source>
</evidence>
<dbReference type="AlphaFoldDB" id="A0A2I0TCQ0"/>
<reference evidence="3" key="1">
    <citation type="submission" date="2017-11" db="EMBL/GenBank/DDBJ databases">
        <authorList>
            <person name="Lima N.C."/>
            <person name="Parody-Merino A.M."/>
            <person name="Battley P.F."/>
            <person name="Fidler A.E."/>
            <person name="Prosdocimi F."/>
        </authorList>
    </citation>
    <scope>NUCLEOTIDE SEQUENCE [LARGE SCALE GENOMIC DNA]</scope>
</reference>
<organism evidence="2 3">
    <name type="scientific">Limosa lapponica baueri</name>
    <dbReference type="NCBI Taxonomy" id="1758121"/>
    <lineage>
        <taxon>Eukaryota</taxon>
        <taxon>Metazoa</taxon>
        <taxon>Chordata</taxon>
        <taxon>Craniata</taxon>
        <taxon>Vertebrata</taxon>
        <taxon>Euteleostomi</taxon>
        <taxon>Archelosauria</taxon>
        <taxon>Archosauria</taxon>
        <taxon>Dinosauria</taxon>
        <taxon>Saurischia</taxon>
        <taxon>Theropoda</taxon>
        <taxon>Coelurosauria</taxon>
        <taxon>Aves</taxon>
        <taxon>Neognathae</taxon>
        <taxon>Neoaves</taxon>
        <taxon>Charadriiformes</taxon>
        <taxon>Scolopacidae</taxon>
        <taxon>Limosa</taxon>
    </lineage>
</organism>
<name>A0A2I0TCQ0_LIMLA</name>